<keyword evidence="1" id="KW-1133">Transmembrane helix</keyword>
<keyword evidence="1" id="KW-0812">Transmembrane</keyword>
<dbReference type="InParanoid" id="E4X7Y5"/>
<accession>E4X7Y5</accession>
<keyword evidence="1" id="KW-0472">Membrane</keyword>
<dbReference type="EMBL" id="FN653028">
    <property type="protein sequence ID" value="CBY18808.1"/>
    <property type="molecule type" value="Genomic_DNA"/>
</dbReference>
<name>E4X7Y5_OIKDI</name>
<dbReference type="Proteomes" id="UP000001307">
    <property type="component" value="Unassembled WGS sequence"/>
</dbReference>
<evidence type="ECO:0000256" key="1">
    <source>
        <dbReference type="SAM" id="Phobius"/>
    </source>
</evidence>
<keyword evidence="3" id="KW-1185">Reference proteome</keyword>
<feature type="transmembrane region" description="Helical" evidence="1">
    <location>
        <begin position="121"/>
        <end position="144"/>
    </location>
</feature>
<protein>
    <submittedName>
        <fullName evidence="2">Uncharacterized protein</fullName>
    </submittedName>
</protein>
<gene>
    <name evidence="2" type="ORF">GSOID_T00003675001</name>
</gene>
<reference evidence="2" key="1">
    <citation type="journal article" date="2010" name="Science">
        <title>Plasticity of animal genome architecture unmasked by rapid evolution of a pelagic tunicate.</title>
        <authorList>
            <person name="Denoeud F."/>
            <person name="Henriet S."/>
            <person name="Mungpakdee S."/>
            <person name="Aury J.M."/>
            <person name="Da Silva C."/>
            <person name="Brinkmann H."/>
            <person name="Mikhaleva J."/>
            <person name="Olsen L.C."/>
            <person name="Jubin C."/>
            <person name="Canestro C."/>
            <person name="Bouquet J.M."/>
            <person name="Danks G."/>
            <person name="Poulain J."/>
            <person name="Campsteijn C."/>
            <person name="Adamski M."/>
            <person name="Cross I."/>
            <person name="Yadetie F."/>
            <person name="Muffato M."/>
            <person name="Louis A."/>
            <person name="Butcher S."/>
            <person name="Tsagkogeorga G."/>
            <person name="Konrad A."/>
            <person name="Singh S."/>
            <person name="Jensen M.F."/>
            <person name="Cong E.H."/>
            <person name="Eikeseth-Otteraa H."/>
            <person name="Noel B."/>
            <person name="Anthouard V."/>
            <person name="Porcel B.M."/>
            <person name="Kachouri-Lafond R."/>
            <person name="Nishino A."/>
            <person name="Ugolini M."/>
            <person name="Chourrout P."/>
            <person name="Nishida H."/>
            <person name="Aasland R."/>
            <person name="Huzurbazar S."/>
            <person name="Westhof E."/>
            <person name="Delsuc F."/>
            <person name="Lehrach H."/>
            <person name="Reinhardt R."/>
            <person name="Weissenbach J."/>
            <person name="Roy S.W."/>
            <person name="Artiguenave F."/>
            <person name="Postlethwait J.H."/>
            <person name="Manak J.R."/>
            <person name="Thompson E.M."/>
            <person name="Jaillon O."/>
            <person name="Du Pasquier L."/>
            <person name="Boudinot P."/>
            <person name="Liberles D.A."/>
            <person name="Volff J.N."/>
            <person name="Philippe H."/>
            <person name="Lenhard B."/>
            <person name="Roest Crollius H."/>
            <person name="Wincker P."/>
            <person name="Chourrout D."/>
        </authorList>
    </citation>
    <scope>NUCLEOTIDE SEQUENCE [LARGE SCALE GENOMIC DNA]</scope>
</reference>
<dbReference type="AlphaFoldDB" id="E4X7Y5"/>
<proteinExistence type="predicted"/>
<sequence length="188" mass="21760">MIRSCTNLRRSFAINLKRSPEIRVTTTSRLSLQENIEEENIALEKTVKAKTIRELREIKEEYENDRGNQAMDYIHLNDPLLSEVDPNRTNYFVNRNSLNPPLGEVDVKTRRKIARIKFSQLIFQATVGVFFASFGLYSVFFSGYDCALEANTVAEDPTYAGSMINNMKWRNAMETYYTKNSLPIPWNV</sequence>
<evidence type="ECO:0000313" key="3">
    <source>
        <dbReference type="Proteomes" id="UP000001307"/>
    </source>
</evidence>
<organism evidence="2">
    <name type="scientific">Oikopleura dioica</name>
    <name type="common">Tunicate</name>
    <dbReference type="NCBI Taxonomy" id="34765"/>
    <lineage>
        <taxon>Eukaryota</taxon>
        <taxon>Metazoa</taxon>
        <taxon>Chordata</taxon>
        <taxon>Tunicata</taxon>
        <taxon>Appendicularia</taxon>
        <taxon>Copelata</taxon>
        <taxon>Oikopleuridae</taxon>
        <taxon>Oikopleura</taxon>
    </lineage>
</organism>
<evidence type="ECO:0000313" key="2">
    <source>
        <dbReference type="EMBL" id="CBY18808.1"/>
    </source>
</evidence>